<organism evidence="2">
    <name type="scientific">Ignisphaera aggregans</name>
    <dbReference type="NCBI Taxonomy" id="334771"/>
    <lineage>
        <taxon>Archaea</taxon>
        <taxon>Thermoproteota</taxon>
        <taxon>Thermoprotei</taxon>
        <taxon>Desulfurococcales</taxon>
        <taxon>Desulfurococcaceae</taxon>
        <taxon>Ignisphaera</taxon>
    </lineage>
</organism>
<accession>A0A7C4BAZ0</accession>
<proteinExistence type="predicted"/>
<feature type="transmembrane region" description="Helical" evidence="1">
    <location>
        <begin position="7"/>
        <end position="26"/>
    </location>
</feature>
<keyword evidence="1" id="KW-1133">Transmembrane helix</keyword>
<dbReference type="AlphaFoldDB" id="A0A7C4BAZ0"/>
<comment type="caution">
    <text evidence="2">The sequence shown here is derived from an EMBL/GenBank/DDBJ whole genome shotgun (WGS) entry which is preliminary data.</text>
</comment>
<reference evidence="2" key="1">
    <citation type="journal article" date="2020" name="mSystems">
        <title>Genome- and Community-Level Interaction Insights into Carbon Utilization and Element Cycling Functions of Hydrothermarchaeota in Hydrothermal Sediment.</title>
        <authorList>
            <person name="Zhou Z."/>
            <person name="Liu Y."/>
            <person name="Xu W."/>
            <person name="Pan J."/>
            <person name="Luo Z.H."/>
            <person name="Li M."/>
        </authorList>
    </citation>
    <scope>NUCLEOTIDE SEQUENCE [LARGE SCALE GENOMIC DNA]</scope>
    <source>
        <strain evidence="2">SpSt-732</strain>
    </source>
</reference>
<sequence>MEFKGVVAIAFAMLFLAFLLAVLGMYTTEVHLDFEKLAVLRNNVTYLLTSRNFSKEIHMQVESTSLCIDVHDCDLHYSMAIPNTNYSFSGVVSNSTCIALPSSRFTALFSVTRGGTCDALFKLRVIASTSPFWYASVVSLILLIVSNVVLLYVFVKRKFTS</sequence>
<dbReference type="EMBL" id="DTFF01000005">
    <property type="protein sequence ID" value="HGI86891.1"/>
    <property type="molecule type" value="Genomic_DNA"/>
</dbReference>
<keyword evidence="1" id="KW-0812">Transmembrane</keyword>
<feature type="transmembrane region" description="Helical" evidence="1">
    <location>
        <begin position="132"/>
        <end position="155"/>
    </location>
</feature>
<keyword evidence="1" id="KW-0472">Membrane</keyword>
<protein>
    <submittedName>
        <fullName evidence="2">Uncharacterized protein</fullName>
    </submittedName>
</protein>
<gene>
    <name evidence="2" type="ORF">ENV14_00600</name>
</gene>
<name>A0A7C4BAZ0_9CREN</name>
<evidence type="ECO:0000256" key="1">
    <source>
        <dbReference type="SAM" id="Phobius"/>
    </source>
</evidence>
<evidence type="ECO:0000313" key="2">
    <source>
        <dbReference type="EMBL" id="HGI86891.1"/>
    </source>
</evidence>